<organism evidence="1 2">
    <name type="scientific">Purpureocillium lavendulum</name>
    <dbReference type="NCBI Taxonomy" id="1247861"/>
    <lineage>
        <taxon>Eukaryota</taxon>
        <taxon>Fungi</taxon>
        <taxon>Dikarya</taxon>
        <taxon>Ascomycota</taxon>
        <taxon>Pezizomycotina</taxon>
        <taxon>Sordariomycetes</taxon>
        <taxon>Hypocreomycetidae</taxon>
        <taxon>Hypocreales</taxon>
        <taxon>Ophiocordycipitaceae</taxon>
        <taxon>Purpureocillium</taxon>
    </lineage>
</organism>
<protein>
    <submittedName>
        <fullName evidence="1">Uncharacterized protein</fullName>
    </submittedName>
</protein>
<comment type="caution">
    <text evidence="1">The sequence shown here is derived from an EMBL/GenBank/DDBJ whole genome shotgun (WGS) entry which is preliminary data.</text>
</comment>
<dbReference type="EMBL" id="JAQHRD010000003">
    <property type="protein sequence ID" value="KAJ6443533.1"/>
    <property type="molecule type" value="Genomic_DNA"/>
</dbReference>
<gene>
    <name evidence="1" type="ORF">O9K51_04712</name>
</gene>
<keyword evidence="2" id="KW-1185">Reference proteome</keyword>
<sequence>MAHLLAADEAVDRHGNGPVNVLRRAVLGKAHPAKGLADADDGLEVADLWASDVLAQQLLRDLALPPGARAGGALRLRLRGRVVLDLHRVLRRDGGRLRHGVAAAVRADDEARQALVLGRLDRVAHDAEDVEARQDGLGQLDVSGKGNGGVVAAAHGVGGGDDAAAGLQGRDDAGLGDGDGLLLHGLVNRGAVLVIHLVELVNQAGAAIGQHEGAALERPLARQRVATDASRQTDGTGALARGEDGTVRRLLDVLEHLGLGRAGVAEQQDVDVAAHVVGALGGLGDAAKERQGDGGLDVGVAIDAGGDGVDELVDDVGVPRQLADLVLVLLGHAEAGELVVGLDDVVGLEDGGEDGEAVAVVELRVVVVAVDARHLDLLAGLGAVDEVPQEDDLALPGQAAGGDGAGRLLQGELLVVAVDRLLRVEGEGAARLAALAKGDFDLDVGLLLEGAERDAALGAVELDVLELREDAGAAGDDAADAYEAVEVRLAQLAEGVVDGEVEDADVDLGVDALVVGVVQQHHVHGHLVEELEHLGRGVGQEVGEDGLALREVLVRHLERLGVDLAERADAVAVDGGPRGVNVRRQERLELALDGPLHGRHRHPLGQVGRLDVAEGLEGQLLVHDVGVHDVVRVLVVVVAAATRLRRQVDVAVVVVAGQEGGRDALSAGDLPVAPVELGLELPPGAEVHVVVLPVVVEVGALVGVVLAGPVVGLEALAEQVDVVVGHLVNVVNVVLDLGLLLDLVVVLDAVGHVKRRGRRRRHGARTRADRRRGIVAGTRALPARARPGAPVGRGRVITKR</sequence>
<name>A0AB34FVR1_9HYPO</name>
<accession>A0AB34FVR1</accession>
<evidence type="ECO:0000313" key="1">
    <source>
        <dbReference type="EMBL" id="KAJ6443533.1"/>
    </source>
</evidence>
<reference evidence="1" key="1">
    <citation type="submission" date="2023-01" db="EMBL/GenBank/DDBJ databases">
        <title>The growth and conidiation of Purpureocillium lavendulum are regulated by nitrogen source and histone H3K14 acetylation.</title>
        <authorList>
            <person name="Tang P."/>
            <person name="Han J."/>
            <person name="Zhang C."/>
            <person name="Tang P."/>
            <person name="Qi F."/>
            <person name="Zhang K."/>
            <person name="Liang L."/>
        </authorList>
    </citation>
    <scope>NUCLEOTIDE SEQUENCE</scope>
    <source>
        <strain evidence="1">YMF1.00683</strain>
    </source>
</reference>
<dbReference type="AlphaFoldDB" id="A0AB34FVR1"/>
<evidence type="ECO:0000313" key="2">
    <source>
        <dbReference type="Proteomes" id="UP001163105"/>
    </source>
</evidence>
<proteinExistence type="predicted"/>
<dbReference type="Proteomes" id="UP001163105">
    <property type="component" value="Unassembled WGS sequence"/>
</dbReference>